<dbReference type="EMBL" id="OR769223">
    <property type="protein sequence ID" value="WQJ53290.1"/>
    <property type="molecule type" value="Genomic_DNA"/>
</dbReference>
<organism evidence="1 2">
    <name type="scientific">phage Lak_Megaphage_Sonny</name>
    <dbReference type="NCBI Taxonomy" id="3109229"/>
    <lineage>
        <taxon>Viruses</taxon>
        <taxon>Duplodnaviria</taxon>
        <taxon>Heunggongvirae</taxon>
        <taxon>Uroviricota</taxon>
        <taxon>Caudoviricetes</taxon>
        <taxon>Caudoviricetes code 15 clade</taxon>
    </lineage>
</organism>
<sequence length="163" mass="19034">MPRKKKEQTEEIKKPKAIGPFDIIKMMFTDTAAFDNLPKSVLEKNFFMINRVMSIQFPLQAECFNHLSINQASVIKAWRQFAISKLGYGKMPSFIFTKTVKAEQAELQIDDISKELKENYCKHFNISLKDFNDMMEMFHDMTVKHVKNFESIINNANSIDKIK</sequence>
<keyword evidence="2" id="KW-1185">Reference proteome</keyword>
<evidence type="ECO:0000313" key="1">
    <source>
        <dbReference type="EMBL" id="WQJ53290.1"/>
    </source>
</evidence>
<proteinExistence type="predicted"/>
<dbReference type="Proteomes" id="UP001358193">
    <property type="component" value="Segment"/>
</dbReference>
<protein>
    <submittedName>
        <fullName evidence="1">Uncharacterized protein</fullName>
    </submittedName>
</protein>
<evidence type="ECO:0000313" key="2">
    <source>
        <dbReference type="Proteomes" id="UP001358193"/>
    </source>
</evidence>
<accession>A0ABZ0Z556</accession>
<reference evidence="1 2" key="1">
    <citation type="submission" date="2023-11" db="EMBL/GenBank/DDBJ databases">
        <authorList>
            <person name="Cook R."/>
            <person name="Crisci M."/>
            <person name="Pye H."/>
            <person name="Adriaenssens E."/>
            <person name="Santini J."/>
        </authorList>
    </citation>
    <scope>NUCLEOTIDE SEQUENCE [LARGE SCALE GENOMIC DNA]</scope>
    <source>
        <strain evidence="1">Lak_Megaphage_Sonny</strain>
    </source>
</reference>
<name>A0ABZ0Z556_9CAUD</name>